<evidence type="ECO:0000313" key="6">
    <source>
        <dbReference type="EMBL" id="EPF32482.1"/>
    </source>
</evidence>
<dbReference type="GO" id="GO:0005975">
    <property type="term" value="P:carbohydrate metabolic process"/>
    <property type="evidence" value="ECO:0007669"/>
    <property type="project" value="InterPro"/>
</dbReference>
<accession>S3KJT9</accession>
<evidence type="ECO:0000256" key="4">
    <source>
        <dbReference type="ARBA" id="ARBA00022842"/>
    </source>
</evidence>
<keyword evidence="5" id="KW-0119">Carbohydrate metabolism</keyword>
<evidence type="ECO:0000313" key="7">
    <source>
        <dbReference type="Proteomes" id="UP000014541"/>
    </source>
</evidence>
<evidence type="ECO:0000256" key="3">
    <source>
        <dbReference type="ARBA" id="ARBA00022801"/>
    </source>
</evidence>
<keyword evidence="4" id="KW-0460">Magnesium</keyword>
<dbReference type="GO" id="GO:0016787">
    <property type="term" value="F:hydrolase activity"/>
    <property type="evidence" value="ECO:0007669"/>
    <property type="project" value="UniProtKB-KW"/>
</dbReference>
<dbReference type="SUPFAM" id="SSF88713">
    <property type="entry name" value="Glycoside hydrolase/deacetylase"/>
    <property type="match status" value="1"/>
</dbReference>
<dbReference type="PANTHER" id="PTHR31609:SF1">
    <property type="entry name" value="CARBOHYDRATE DEACETYLASE"/>
    <property type="match status" value="1"/>
</dbReference>
<keyword evidence="2" id="KW-0479">Metal-binding</keyword>
<reference evidence="6 7" key="1">
    <citation type="submission" date="2013-04" db="EMBL/GenBank/DDBJ databases">
        <title>The Genome Sequence of Treponema maltophilum ATCC 51939.</title>
        <authorList>
            <consortium name="The Broad Institute Genomics Platform"/>
            <person name="Earl A."/>
            <person name="Ward D."/>
            <person name="Feldgarden M."/>
            <person name="Gevers D."/>
            <person name="Leonetti C."/>
            <person name="Blanton J.M."/>
            <person name="Dewhirst F.E."/>
            <person name="Izard J."/>
            <person name="Walker B."/>
            <person name="Young S."/>
            <person name="Zeng Q."/>
            <person name="Gargeya S."/>
            <person name="Fitzgerald M."/>
            <person name="Haas B."/>
            <person name="Abouelleil A."/>
            <person name="Allen A.W."/>
            <person name="Alvarado L."/>
            <person name="Arachchi H.M."/>
            <person name="Berlin A.M."/>
            <person name="Chapman S.B."/>
            <person name="Gainer-Dewar J."/>
            <person name="Goldberg J."/>
            <person name="Griggs A."/>
            <person name="Gujja S."/>
            <person name="Hansen M."/>
            <person name="Howarth C."/>
            <person name="Imamovic A."/>
            <person name="Ireland A."/>
            <person name="Larimer J."/>
            <person name="McCowan C."/>
            <person name="Murphy C."/>
            <person name="Pearson M."/>
            <person name="Poon T.W."/>
            <person name="Priest M."/>
            <person name="Roberts A."/>
            <person name="Saif S."/>
            <person name="Shea T."/>
            <person name="Sisk P."/>
            <person name="Sykes S."/>
            <person name="Wortman J."/>
            <person name="Nusbaum C."/>
            <person name="Birren B."/>
        </authorList>
    </citation>
    <scope>NUCLEOTIDE SEQUENCE [LARGE SCALE GENOMIC DNA]</scope>
    <source>
        <strain evidence="6 7">ATCC 51939</strain>
    </source>
</reference>
<dbReference type="PANTHER" id="PTHR31609">
    <property type="entry name" value="YDJC DEACETYLASE FAMILY MEMBER"/>
    <property type="match status" value="1"/>
</dbReference>
<dbReference type="RefSeq" id="WP_016524314.1">
    <property type="nucleotide sequence ID" value="NZ_KE332518.1"/>
</dbReference>
<dbReference type="HOGENOM" id="CLU_064244_0_0_12"/>
<evidence type="ECO:0000256" key="2">
    <source>
        <dbReference type="ARBA" id="ARBA00022723"/>
    </source>
</evidence>
<dbReference type="Gene3D" id="3.20.20.370">
    <property type="entry name" value="Glycoside hydrolase/deacetylase"/>
    <property type="match status" value="1"/>
</dbReference>
<comment type="caution">
    <text evidence="6">The sequence shown here is derived from an EMBL/GenBank/DDBJ whole genome shotgun (WGS) entry which is preliminary data.</text>
</comment>
<dbReference type="eggNOG" id="COG3394">
    <property type="taxonomic scope" value="Bacteria"/>
</dbReference>
<evidence type="ECO:0000256" key="1">
    <source>
        <dbReference type="ARBA" id="ARBA00001946"/>
    </source>
</evidence>
<comment type="cofactor">
    <cofactor evidence="1">
        <name>Mg(2+)</name>
        <dbReference type="ChEBI" id="CHEBI:18420"/>
    </cofactor>
</comment>
<name>S3KJT9_TREMA</name>
<dbReference type="PATRIC" id="fig|1125699.3.peg.5"/>
<sequence>MKKRYLIISADDFGYCECVNDAIVELFRAGRITSSGILAPSRLAKEACALAARENLSVGVHWTLTNERDAGGSWKPCAGAENVPSLADGGVLPADISALKKMDSREVDLELDAQVRFLLQNGAPLDHADSHCGTLYGIGGRLFFFNAFRACRRYKLPFRFATNDAFLARQFEKQPDFALRTARKLITFCGKLYGVSTVNDFFSEPHPFSLIKDEDELHAYYENQLETIVGERAEIFFHPSLPDGDMERNAEGWTKRVWEYKYLRSGKLLQKAEKLGFTVASWREAFPRLHREAAGKNQVIEAR</sequence>
<organism evidence="6 7">
    <name type="scientific">Treponema maltophilum ATCC 51939</name>
    <dbReference type="NCBI Taxonomy" id="1125699"/>
    <lineage>
        <taxon>Bacteria</taxon>
        <taxon>Pseudomonadati</taxon>
        <taxon>Spirochaetota</taxon>
        <taxon>Spirochaetia</taxon>
        <taxon>Spirochaetales</taxon>
        <taxon>Treponemataceae</taxon>
        <taxon>Treponema</taxon>
    </lineage>
</organism>
<dbReference type="Pfam" id="PF04794">
    <property type="entry name" value="YdjC"/>
    <property type="match status" value="1"/>
</dbReference>
<evidence type="ECO:0000256" key="5">
    <source>
        <dbReference type="ARBA" id="ARBA00023277"/>
    </source>
</evidence>
<dbReference type="Proteomes" id="UP000014541">
    <property type="component" value="Unassembled WGS sequence"/>
</dbReference>
<protein>
    <recommendedName>
        <fullName evidence="8">ChbG/HpnK family deacetylase</fullName>
    </recommendedName>
</protein>
<dbReference type="EMBL" id="ATFF01000001">
    <property type="protein sequence ID" value="EPF32482.1"/>
    <property type="molecule type" value="Genomic_DNA"/>
</dbReference>
<evidence type="ECO:0008006" key="8">
    <source>
        <dbReference type="Google" id="ProtNLM"/>
    </source>
</evidence>
<dbReference type="GO" id="GO:0046872">
    <property type="term" value="F:metal ion binding"/>
    <property type="evidence" value="ECO:0007669"/>
    <property type="project" value="UniProtKB-KW"/>
</dbReference>
<dbReference type="STRING" id="1125699.HMPREF9194_00005"/>
<dbReference type="InterPro" id="IPR006879">
    <property type="entry name" value="YdjC-like"/>
</dbReference>
<keyword evidence="3" id="KW-0378">Hydrolase</keyword>
<dbReference type="AlphaFoldDB" id="S3KJT9"/>
<proteinExistence type="predicted"/>
<dbReference type="OrthoDB" id="9774177at2"/>
<keyword evidence="7" id="KW-1185">Reference proteome</keyword>
<gene>
    <name evidence="6" type="ORF">HMPREF9194_00005</name>
</gene>
<dbReference type="GO" id="GO:0019213">
    <property type="term" value="F:deacetylase activity"/>
    <property type="evidence" value="ECO:0007669"/>
    <property type="project" value="TreeGrafter"/>
</dbReference>
<dbReference type="InterPro" id="IPR011330">
    <property type="entry name" value="Glyco_hydro/deAcase_b/a-brl"/>
</dbReference>